<evidence type="ECO:0000256" key="4">
    <source>
        <dbReference type="ARBA" id="ARBA00022490"/>
    </source>
</evidence>
<dbReference type="Gene3D" id="2.60.200.20">
    <property type="match status" value="1"/>
</dbReference>
<dbReference type="Pfam" id="PF00225">
    <property type="entry name" value="Kinesin"/>
    <property type="match status" value="1"/>
</dbReference>
<evidence type="ECO:0000256" key="1">
    <source>
        <dbReference type="ARBA" id="ARBA00004123"/>
    </source>
</evidence>
<dbReference type="PANTHER" id="PTHR47117:SF3">
    <property type="entry name" value="KINESIN FAMILY MEMBER 14-LIKE"/>
    <property type="match status" value="1"/>
</dbReference>
<evidence type="ECO:0000256" key="5">
    <source>
        <dbReference type="ARBA" id="ARBA00022553"/>
    </source>
</evidence>
<feature type="binding site" evidence="15">
    <location>
        <begin position="439"/>
        <end position="446"/>
    </location>
    <ligand>
        <name>ATP</name>
        <dbReference type="ChEBI" id="CHEBI:30616"/>
    </ligand>
</feature>
<feature type="domain" description="Kinesin motor" evidence="18">
    <location>
        <begin position="350"/>
        <end position="695"/>
    </location>
</feature>
<dbReference type="EMBL" id="SCEB01214550">
    <property type="protein sequence ID" value="RXM34702.1"/>
    <property type="molecule type" value="Genomic_DNA"/>
</dbReference>
<evidence type="ECO:0000256" key="8">
    <source>
        <dbReference type="ARBA" id="ARBA00022840"/>
    </source>
</evidence>
<dbReference type="SMART" id="SM00129">
    <property type="entry name" value="KISc"/>
    <property type="match status" value="1"/>
</dbReference>
<dbReference type="Gene3D" id="3.40.850.10">
    <property type="entry name" value="Kinesin motor domain"/>
    <property type="match status" value="1"/>
</dbReference>
<protein>
    <recommendedName>
        <fullName evidence="14">Kinesin-like protein KIF14</fullName>
    </recommendedName>
</protein>
<evidence type="ECO:0000256" key="14">
    <source>
        <dbReference type="ARBA" id="ARBA00073220"/>
    </source>
</evidence>
<keyword evidence="11" id="KW-0206">Cytoskeleton</keyword>
<dbReference type="InterPro" id="IPR008984">
    <property type="entry name" value="SMAD_FHA_dom_sf"/>
</dbReference>
<dbReference type="GO" id="GO:0005819">
    <property type="term" value="C:spindle"/>
    <property type="evidence" value="ECO:0007669"/>
    <property type="project" value="UniProtKB-SubCell"/>
</dbReference>
<dbReference type="InterPro" id="IPR000253">
    <property type="entry name" value="FHA_dom"/>
</dbReference>
<dbReference type="SMART" id="SM00240">
    <property type="entry name" value="FHA"/>
    <property type="match status" value="1"/>
</dbReference>
<feature type="domain" description="FHA" evidence="17">
    <location>
        <begin position="819"/>
        <end position="870"/>
    </location>
</feature>
<dbReference type="GO" id="GO:0005874">
    <property type="term" value="C:microtubule"/>
    <property type="evidence" value="ECO:0007669"/>
    <property type="project" value="UniProtKB-KW"/>
</dbReference>
<evidence type="ECO:0000259" key="18">
    <source>
        <dbReference type="PROSITE" id="PS50067"/>
    </source>
</evidence>
<dbReference type="GO" id="GO:0005524">
    <property type="term" value="F:ATP binding"/>
    <property type="evidence" value="ECO:0007669"/>
    <property type="project" value="UniProtKB-UniRule"/>
</dbReference>
<dbReference type="PRINTS" id="PR00380">
    <property type="entry name" value="KINESINHEAVY"/>
</dbReference>
<evidence type="ECO:0000256" key="2">
    <source>
        <dbReference type="ARBA" id="ARBA00004186"/>
    </source>
</evidence>
<dbReference type="PANTHER" id="PTHR47117">
    <property type="entry name" value="STAR-RELATED LIPID TRANSFER PROTEIN 9"/>
    <property type="match status" value="1"/>
</dbReference>
<dbReference type="GO" id="GO:0003777">
    <property type="term" value="F:microtubule motor activity"/>
    <property type="evidence" value="ECO:0007669"/>
    <property type="project" value="InterPro"/>
</dbReference>
<dbReference type="SUPFAM" id="SSF49879">
    <property type="entry name" value="SMAD/FHA domain"/>
    <property type="match status" value="1"/>
</dbReference>
<evidence type="ECO:0000313" key="19">
    <source>
        <dbReference type="EMBL" id="RXM34702.1"/>
    </source>
</evidence>
<keyword evidence="7 15" id="KW-0547">Nucleotide-binding</keyword>
<evidence type="ECO:0000256" key="7">
    <source>
        <dbReference type="ARBA" id="ARBA00022741"/>
    </source>
</evidence>
<dbReference type="InterPro" id="IPR019821">
    <property type="entry name" value="Kinesin_motor_CS"/>
</dbReference>
<sequence>MSDMFASPAPGKRLLTENPPIVMLPSVLGIITMDDGLPKAAHKSAVSEMGCAGELACIDFESHQDTLPFSPDAPQNFSLSSLTSPRPLLHSTLRAQSPRLHASRQGLLELSMSSDEHFMEQKPQVNEPLSSSKHLSEMKFTSTAFFTVTKRKQGENSEEENQADREKDGCNFQAAKRTALQLPSELTLDPVKSFGEEKLVGYVDKVSSSRPEHRLSKNRLLEASRRTFPSPVVPVSWTSASGFMSQFVKEGNCRMSYPHTCMDVGTRKTVDLSKPAVSSGESLEAVEMRKDRLEVLGYETATTGFLSVAYKKDSSMPEDFLEVDQEHQARFSLGALSNPAKGRQGGEDSAVTVAIRVRPLNSREQKMKAKSVVSVSGQETTVHPPHSQQKFSFSFDFSFWSCDAQDGCYASQETVYESLARPLLDKVFQGYNACLFAYGQTGSGKSYTMMGYNEEAGIIPRFCEEIFLKAAEVKEDNVTCHIEMSYFEVYNEKLHDLLTSDKEKNKTKKTSLRIREHPELGPYVAGLSKYVVGSFADVQAWLELGNKQRATAATGMNDKSSRSHSVFTMVATQTKRETSDGESLTHTMRSHVNLVDLAGSERSSSAQTSGMRLKEGASINRSLMTLGKVISALSEATQSKKKPFIPYRDSLLTWLLKESLGGNSKTAMLATVSPAAVNLEETLSTLRYAKQARSIINVAKVNEDSNARIIRELKAEIEKLRAFQRCSQGTDSMKSDSSLHEILSLKQKLLEQEKKLTEAQQEWKENLARAEQCKLEEARELQKAGVSFKVDNRLPNLVNLNEDPQLSEMLLYIIKEGQTKVGRHMVDSEYDIQLTGALIADSHCLITNEQGTVTLTPAADAETYVNGDLVSEPVTLHHGDRVILGRDHYFRFNHPVEVQNGRRASEGPVACKEMLQDFEFAKNELVESQKQRIEAEIEEARLQAQQEMMQELQTARDLAQRELSAQRCLYEEQIRELQKEMEDELSMKQELLSKEMEQKRHKHLGKLLLTEPSTQELEESQLRHRRFMEALQLEKEKLAREMVQVQQARLSREEERKSAARQGKSKWGSLRLSALLEEANTISRVLKKPVTFTRNEYPSVSEGAPSVHVRVTNSELGASALWDLQTFEGKLLSMREYCQLFSASLKEALMRGADEFIESQVSAGISSVDHLESHIQTVASEKMTEDAKKGLGSFTSSLTRLMDRSKAFWARPQKSFTWYAQLNQTNIPSHASNIITMP</sequence>
<keyword evidence="9 16" id="KW-0175">Coiled coil</keyword>
<keyword evidence="10 15" id="KW-0505">Motor protein</keyword>
<dbReference type="InterPro" id="IPR036961">
    <property type="entry name" value="Kinesin_motor_dom_sf"/>
</dbReference>
<dbReference type="InterPro" id="IPR027417">
    <property type="entry name" value="P-loop_NTPase"/>
</dbReference>
<dbReference type="FunFam" id="2.60.200.20:FF:000020">
    <property type="entry name" value="Kinesin family member 14"/>
    <property type="match status" value="1"/>
</dbReference>
<reference evidence="19 20" key="1">
    <citation type="submission" date="2019-01" db="EMBL/GenBank/DDBJ databases">
        <title>Draft Genome and Complete Hox-Cluster Characterization of the Sterlet Sturgeon (Acipenser ruthenus).</title>
        <authorList>
            <person name="Wei Q."/>
        </authorList>
    </citation>
    <scope>NUCLEOTIDE SEQUENCE [LARGE SCALE GENOMIC DNA]</scope>
    <source>
        <strain evidence="19">WHYD16114868_AA</strain>
        <tissue evidence="19">Blood</tissue>
    </source>
</reference>
<evidence type="ECO:0000256" key="16">
    <source>
        <dbReference type="SAM" id="Coils"/>
    </source>
</evidence>
<dbReference type="PROSITE" id="PS50067">
    <property type="entry name" value="KINESIN_MOTOR_2"/>
    <property type="match status" value="1"/>
</dbReference>
<evidence type="ECO:0000256" key="9">
    <source>
        <dbReference type="ARBA" id="ARBA00023054"/>
    </source>
</evidence>
<evidence type="ECO:0000256" key="3">
    <source>
        <dbReference type="ARBA" id="ARBA00004214"/>
    </source>
</evidence>
<evidence type="ECO:0000256" key="10">
    <source>
        <dbReference type="ARBA" id="ARBA00023175"/>
    </source>
</evidence>
<name>A0A444UHM5_ACIRT</name>
<evidence type="ECO:0000256" key="12">
    <source>
        <dbReference type="ARBA" id="ARBA00023242"/>
    </source>
</evidence>
<dbReference type="AlphaFoldDB" id="A0A444UHM5"/>
<feature type="coiled-coil region" evidence="16">
    <location>
        <begin position="911"/>
        <end position="998"/>
    </location>
</feature>
<comment type="subunit">
    <text evidence="13">Directly interacts with PRC1 within a complex also containing KIF4A, KIF20A and KIF23; targets to the central spindle. Directly interacts with CIT depending on the activation state of the kinase (stronger interaction with the kinase-dead form); targets to the midbody. Interacts with ARRB2; the interaction is detected in the nucleus upon OR1D2 stimulation. Interacts with AKT1; the interaction is detected in the plasma membrane upon INS stimulation and promotes AKT1 phosphorylation. Interacts with SVIL; at midbody during cytokinesis. Interacts with RADIL (via PDZ domain); recruits RADIL to the microtubule network restricting RADIL from interaction with activated RAP1A.</text>
</comment>
<dbReference type="PROSITE" id="PS00411">
    <property type="entry name" value="KINESIN_MOTOR_1"/>
    <property type="match status" value="1"/>
</dbReference>
<proteinExistence type="inferred from homology"/>
<evidence type="ECO:0000256" key="6">
    <source>
        <dbReference type="ARBA" id="ARBA00022701"/>
    </source>
</evidence>
<keyword evidence="4" id="KW-0963">Cytoplasm</keyword>
<gene>
    <name evidence="19" type="ORF">EOD39_13833</name>
</gene>
<evidence type="ECO:0000256" key="11">
    <source>
        <dbReference type="ARBA" id="ARBA00023212"/>
    </source>
</evidence>
<dbReference type="Proteomes" id="UP000289886">
    <property type="component" value="Unassembled WGS sequence"/>
</dbReference>
<keyword evidence="8 15" id="KW-0067">ATP-binding</keyword>
<dbReference type="Pfam" id="PF00498">
    <property type="entry name" value="FHA"/>
    <property type="match status" value="1"/>
</dbReference>
<keyword evidence="5" id="KW-0597">Phosphoprotein</keyword>
<dbReference type="GO" id="GO:0043066">
    <property type="term" value="P:negative regulation of apoptotic process"/>
    <property type="evidence" value="ECO:0007669"/>
    <property type="project" value="UniProtKB-ARBA"/>
</dbReference>
<dbReference type="GO" id="GO:0007018">
    <property type="term" value="P:microtubule-based movement"/>
    <property type="evidence" value="ECO:0007669"/>
    <property type="project" value="InterPro"/>
</dbReference>
<dbReference type="InterPro" id="IPR032405">
    <property type="entry name" value="Kinesin_assoc"/>
</dbReference>
<dbReference type="CDD" id="cd01365">
    <property type="entry name" value="KISc_KIF1A_KIF1B"/>
    <property type="match status" value="1"/>
</dbReference>
<dbReference type="Pfam" id="PF16183">
    <property type="entry name" value="Kinesin_assoc"/>
    <property type="match status" value="1"/>
</dbReference>
<keyword evidence="6" id="KW-0493">Microtubule</keyword>
<dbReference type="CDD" id="cd22707">
    <property type="entry name" value="FHA_KIF14"/>
    <property type="match status" value="1"/>
</dbReference>
<dbReference type="SUPFAM" id="SSF52540">
    <property type="entry name" value="P-loop containing nucleoside triphosphate hydrolases"/>
    <property type="match status" value="1"/>
</dbReference>
<dbReference type="GO" id="GO:0008017">
    <property type="term" value="F:microtubule binding"/>
    <property type="evidence" value="ECO:0007669"/>
    <property type="project" value="InterPro"/>
</dbReference>
<accession>A0A444UHM5</accession>
<dbReference type="GO" id="GO:0030496">
    <property type="term" value="C:midbody"/>
    <property type="evidence" value="ECO:0007669"/>
    <property type="project" value="UniProtKB-SubCell"/>
</dbReference>
<evidence type="ECO:0000256" key="13">
    <source>
        <dbReference type="ARBA" id="ARBA00064520"/>
    </source>
</evidence>
<evidence type="ECO:0000256" key="15">
    <source>
        <dbReference type="PROSITE-ProRule" id="PRU00283"/>
    </source>
</evidence>
<dbReference type="InterPro" id="IPR001752">
    <property type="entry name" value="Kinesin_motor_dom"/>
</dbReference>
<dbReference type="FunFam" id="3.40.850.10:FF:000042">
    <property type="entry name" value="Kinesin family member 14"/>
    <property type="match status" value="1"/>
</dbReference>
<evidence type="ECO:0000313" key="20">
    <source>
        <dbReference type="Proteomes" id="UP000289886"/>
    </source>
</evidence>
<dbReference type="GO" id="GO:0005634">
    <property type="term" value="C:nucleus"/>
    <property type="evidence" value="ECO:0007669"/>
    <property type="project" value="UniProtKB-SubCell"/>
</dbReference>
<dbReference type="PROSITE" id="PS50006">
    <property type="entry name" value="FHA_DOMAIN"/>
    <property type="match status" value="1"/>
</dbReference>
<comment type="similarity">
    <text evidence="15">Belongs to the TRAFAC class myosin-kinesin ATPase superfamily. Kinesin family.</text>
</comment>
<organism evidence="19 20">
    <name type="scientific">Acipenser ruthenus</name>
    <name type="common">Sterlet sturgeon</name>
    <dbReference type="NCBI Taxonomy" id="7906"/>
    <lineage>
        <taxon>Eukaryota</taxon>
        <taxon>Metazoa</taxon>
        <taxon>Chordata</taxon>
        <taxon>Craniata</taxon>
        <taxon>Vertebrata</taxon>
        <taxon>Euteleostomi</taxon>
        <taxon>Actinopterygii</taxon>
        <taxon>Chondrostei</taxon>
        <taxon>Acipenseriformes</taxon>
        <taxon>Acipenseridae</taxon>
        <taxon>Acipenser</taxon>
    </lineage>
</organism>
<keyword evidence="20" id="KW-1185">Reference proteome</keyword>
<comment type="caution">
    <text evidence="19">The sequence shown here is derived from an EMBL/GenBank/DDBJ whole genome shotgun (WGS) entry which is preliminary data.</text>
</comment>
<keyword evidence="12" id="KW-0539">Nucleus</keyword>
<evidence type="ECO:0000259" key="17">
    <source>
        <dbReference type="PROSITE" id="PS50006"/>
    </source>
</evidence>
<comment type="subcellular location">
    <subcellularLocation>
        <location evidence="2">Cytoplasm</location>
        <location evidence="2">Cytoskeleton</location>
        <location evidence="2">Spindle</location>
    </subcellularLocation>
    <subcellularLocation>
        <location evidence="3">Midbody</location>
    </subcellularLocation>
    <subcellularLocation>
        <location evidence="1">Nucleus</location>
    </subcellularLocation>
</comment>